<evidence type="ECO:0000259" key="14">
    <source>
        <dbReference type="Pfam" id="PF17927"/>
    </source>
</evidence>
<dbReference type="Pfam" id="PF05770">
    <property type="entry name" value="Ins134_P3_kin"/>
    <property type="match status" value="1"/>
</dbReference>
<dbReference type="GO" id="GO:0047325">
    <property type="term" value="F:inositol-3,4,5,6-tetrakisphosphate 1-kinase activity"/>
    <property type="evidence" value="ECO:0007669"/>
    <property type="project" value="UniProtKB-EC"/>
</dbReference>
<dbReference type="GO" id="GO:0005524">
    <property type="term" value="F:ATP binding"/>
    <property type="evidence" value="ECO:0007669"/>
    <property type="project" value="UniProtKB-KW"/>
</dbReference>
<dbReference type="SUPFAM" id="SSF56059">
    <property type="entry name" value="Glutathione synthetase ATP-binding domain-like"/>
    <property type="match status" value="1"/>
</dbReference>
<keyword evidence="5 9" id="KW-0547">Nucleotide-binding</keyword>
<comment type="caution">
    <text evidence="15">The sequence shown here is derived from an EMBL/GenBank/DDBJ whole genome shotgun (WGS) entry which is preliminary data.</text>
</comment>
<accession>A0ABD1VYU9</accession>
<evidence type="ECO:0000256" key="4">
    <source>
        <dbReference type="ARBA" id="ARBA00022723"/>
    </source>
</evidence>
<feature type="binding site" evidence="11">
    <location>
        <position position="286"/>
    </location>
    <ligand>
        <name>Mg(2+)</name>
        <dbReference type="ChEBI" id="CHEBI:18420"/>
        <label>2</label>
    </ligand>
</feature>
<organism evidence="15 16">
    <name type="scientific">Abeliophyllum distichum</name>
    <dbReference type="NCBI Taxonomy" id="126358"/>
    <lineage>
        <taxon>Eukaryota</taxon>
        <taxon>Viridiplantae</taxon>
        <taxon>Streptophyta</taxon>
        <taxon>Embryophyta</taxon>
        <taxon>Tracheophyta</taxon>
        <taxon>Spermatophyta</taxon>
        <taxon>Magnoliopsida</taxon>
        <taxon>eudicotyledons</taxon>
        <taxon>Gunneridae</taxon>
        <taxon>Pentapetalae</taxon>
        <taxon>asterids</taxon>
        <taxon>lamiids</taxon>
        <taxon>Lamiales</taxon>
        <taxon>Oleaceae</taxon>
        <taxon>Forsythieae</taxon>
        <taxon>Abeliophyllum</taxon>
    </lineage>
</organism>
<feature type="binding site" evidence="10">
    <location>
        <position position="95"/>
    </location>
    <ligand>
        <name>ATP</name>
        <dbReference type="ChEBI" id="CHEBI:30616"/>
    </ligand>
</feature>
<evidence type="ECO:0000313" key="16">
    <source>
        <dbReference type="Proteomes" id="UP001604336"/>
    </source>
</evidence>
<evidence type="ECO:0000256" key="5">
    <source>
        <dbReference type="ARBA" id="ARBA00022741"/>
    </source>
</evidence>
<sequence length="338" mass="38415">MAEENVIRYRIGYALEQKKVQTFIQSSLIIHARNRGIDLIPIDLGKPLIDQGPFHCIIHKLSGPKWRKQLQEFSSRNPDVIVVDPLDYVERLHNRISMLQVVNELKICQKSEISFGIPKQIFVENPASFYDCIETEGLKFPVIAKALVANGSVNSHQMFLVFNKEGLEGLKPPIILQEFVNHGGVIFKVYVAGEHVKCVKRKSLPDISEETLDTSQNLLSFSQISNLTSQDQIDESVDRLIEEAEMPPMSFVTEIANGLKQVLKLNLFNFDVIRDSSVGNRYLVIDINYFPGYSKLPSYETILTDFFLDIVQQKKQRTSSGDHLPPYKVKPCCSDDKT</sequence>
<feature type="binding site" evidence="10">
    <location>
        <position position="203"/>
    </location>
    <ligand>
        <name>ATP</name>
        <dbReference type="ChEBI" id="CHEBI:30616"/>
    </ligand>
</feature>
<comment type="cofactor">
    <cofactor evidence="9 11">
        <name>Mg(2+)</name>
        <dbReference type="ChEBI" id="CHEBI:18420"/>
    </cofactor>
    <text evidence="9 11">Binds 2 magnesium ions per subunit.</text>
</comment>
<keyword evidence="3 9" id="KW-0808">Transferase</keyword>
<dbReference type="PANTHER" id="PTHR14217:SF20">
    <property type="entry name" value="INOSITOL-TETRAKISPHOSPHATE 1-KINASE"/>
    <property type="match status" value="1"/>
</dbReference>
<feature type="domain" description="Inositol-tetrakisphosphate 1-kinase N-terminal" evidence="14">
    <location>
        <begin position="10"/>
        <end position="87"/>
    </location>
</feature>
<dbReference type="InterPro" id="IPR008656">
    <property type="entry name" value="Inositol_tetrakis-P_1-kinase"/>
</dbReference>
<evidence type="ECO:0000256" key="10">
    <source>
        <dbReference type="PIRSR" id="PIRSR038186-1"/>
    </source>
</evidence>
<feature type="binding site" evidence="10">
    <location>
        <position position="145"/>
    </location>
    <ligand>
        <name>ATP</name>
        <dbReference type="ChEBI" id="CHEBI:30616"/>
    </ligand>
</feature>
<keyword evidence="6 9" id="KW-0418">Kinase</keyword>
<feature type="binding site" evidence="10">
    <location>
        <begin position="177"/>
        <end position="188"/>
    </location>
    <ligand>
        <name>ATP</name>
        <dbReference type="ChEBI" id="CHEBI:30616"/>
    </ligand>
</feature>
<comment type="subunit">
    <text evidence="2 9">Monomer.</text>
</comment>
<keyword evidence="7 9" id="KW-0067">ATP-binding</keyword>
<keyword evidence="4 9" id="KW-0479">Metal-binding</keyword>
<protein>
    <recommendedName>
        <fullName evidence="9">Inositol-tetrakisphosphate 1-kinase</fullName>
        <ecNumber evidence="9">2.7.1.134</ecNumber>
    </recommendedName>
</protein>
<keyword evidence="16" id="KW-1185">Reference proteome</keyword>
<evidence type="ECO:0000313" key="15">
    <source>
        <dbReference type="EMBL" id="KAL2542440.1"/>
    </source>
</evidence>
<dbReference type="AlphaFoldDB" id="A0ABD1VYU9"/>
<evidence type="ECO:0000256" key="11">
    <source>
        <dbReference type="PIRSR" id="PIRSR038186-2"/>
    </source>
</evidence>
<dbReference type="GO" id="GO:0046872">
    <property type="term" value="F:metal ion binding"/>
    <property type="evidence" value="ECO:0007669"/>
    <property type="project" value="UniProtKB-KW"/>
</dbReference>
<feature type="binding site" evidence="10">
    <location>
        <position position="188"/>
    </location>
    <ligand>
        <name>1D-myo-inositol 1,3,4-trisphosphate</name>
        <dbReference type="ChEBI" id="CHEBI:58414"/>
    </ligand>
</feature>
<feature type="binding site" evidence="10">
    <location>
        <position position="156"/>
    </location>
    <ligand>
        <name>1D-myo-inositol 1,3,4-trisphosphate</name>
        <dbReference type="ChEBI" id="CHEBI:58414"/>
    </ligand>
</feature>
<keyword evidence="8 9" id="KW-0460">Magnesium</keyword>
<dbReference type="Proteomes" id="UP001604336">
    <property type="component" value="Unassembled WGS sequence"/>
</dbReference>
<feature type="binding site" evidence="11">
    <location>
        <position position="286"/>
    </location>
    <ligand>
        <name>Mg(2+)</name>
        <dbReference type="ChEBI" id="CHEBI:18420"/>
        <label>1</label>
    </ligand>
</feature>
<feature type="binding site" evidence="11">
    <location>
        <position position="271"/>
    </location>
    <ligand>
        <name>Mg(2+)</name>
        <dbReference type="ChEBI" id="CHEBI:18420"/>
        <label>1</label>
    </ligand>
</feature>
<evidence type="ECO:0000256" key="6">
    <source>
        <dbReference type="ARBA" id="ARBA00022777"/>
    </source>
</evidence>
<feature type="domain" description="Inositol 1,3,4-trisphosphate 5/6-kinase ATP-grasp" evidence="13">
    <location>
        <begin position="113"/>
        <end position="309"/>
    </location>
</feature>
<dbReference type="InterPro" id="IPR040464">
    <property type="entry name" value="InsP(3)kin_ATP-grasp"/>
</dbReference>
<dbReference type="EC" id="2.7.1.134" evidence="9"/>
<dbReference type="GO" id="GO:0052726">
    <property type="term" value="F:inositol-1,3,4-trisphosphate 5-kinase activity"/>
    <property type="evidence" value="ECO:0007669"/>
    <property type="project" value="UniProtKB-ARBA"/>
</dbReference>
<dbReference type="Pfam" id="PF17927">
    <property type="entry name" value="Ins134_P3_kin_N"/>
    <property type="match status" value="1"/>
</dbReference>
<feature type="binding site" evidence="11">
    <location>
        <position position="288"/>
    </location>
    <ligand>
        <name>Mg(2+)</name>
        <dbReference type="ChEBI" id="CHEBI:18420"/>
        <label>2</label>
    </ligand>
</feature>
<evidence type="ECO:0000259" key="13">
    <source>
        <dbReference type="Pfam" id="PF05770"/>
    </source>
</evidence>
<name>A0ABD1VYU9_9LAMI</name>
<feature type="binding site" evidence="10">
    <location>
        <position position="288"/>
    </location>
    <ligand>
        <name>1D-myo-inositol 1,3,4-trisphosphate</name>
        <dbReference type="ChEBI" id="CHEBI:58414"/>
    </ligand>
</feature>
<proteinExistence type="inferred from homology"/>
<dbReference type="PANTHER" id="PTHR14217">
    <property type="entry name" value="INOSITOL-TETRAKISPHOSPHATE 1-KINASE"/>
    <property type="match status" value="1"/>
</dbReference>
<evidence type="ECO:0000256" key="9">
    <source>
        <dbReference type="PIRNR" id="PIRNR038186"/>
    </source>
</evidence>
<comment type="similarity">
    <text evidence="1 9">Belongs to the ITPK1 family.</text>
</comment>
<feature type="binding site" evidence="10">
    <location>
        <position position="292"/>
    </location>
    <ligand>
        <name>1D-myo-inositol 1,3,4-trisphosphate</name>
        <dbReference type="ChEBI" id="CHEBI:58414"/>
    </ligand>
</feature>
<comment type="function">
    <text evidence="9">Kinase that can phosphorylate various inositol polyphosphate such as Ins(3,4,5,6)P4 or Ins(1,3,4)P3.</text>
</comment>
<feature type="binding site" evidence="10">
    <location>
        <position position="60"/>
    </location>
    <ligand>
        <name>1D-myo-inositol 1,3,4-trisphosphate</name>
        <dbReference type="ChEBI" id="CHEBI:58414"/>
    </ligand>
</feature>
<dbReference type="Gene3D" id="3.30.470.20">
    <property type="entry name" value="ATP-grasp fold, B domain"/>
    <property type="match status" value="1"/>
</dbReference>
<evidence type="ECO:0000256" key="2">
    <source>
        <dbReference type="ARBA" id="ARBA00011245"/>
    </source>
</evidence>
<dbReference type="EMBL" id="JBFOLK010000001">
    <property type="protein sequence ID" value="KAL2542440.1"/>
    <property type="molecule type" value="Genomic_DNA"/>
</dbReference>
<gene>
    <name evidence="15" type="ORF">Adt_03418</name>
</gene>
<dbReference type="PIRSF" id="PIRSF038186">
    <property type="entry name" value="ITPK"/>
    <property type="match status" value="1"/>
</dbReference>
<evidence type="ECO:0000256" key="7">
    <source>
        <dbReference type="ARBA" id="ARBA00022840"/>
    </source>
</evidence>
<dbReference type="GO" id="GO:0052725">
    <property type="term" value="F:inositol-1,3,4-trisphosphate 6-kinase activity"/>
    <property type="evidence" value="ECO:0007669"/>
    <property type="project" value="UniProtKB-ARBA"/>
</dbReference>
<comment type="catalytic activity">
    <reaction evidence="9">
        <text>1D-myo-inositol 3,4,5,6-tetrakisphosphate + ATP = 1D-myo-inositol 1,3,4,5,6-pentakisphosphate + ADP + H(+)</text>
        <dbReference type="Rhea" id="RHEA:12452"/>
        <dbReference type="ChEBI" id="CHEBI:15378"/>
        <dbReference type="ChEBI" id="CHEBI:30616"/>
        <dbReference type="ChEBI" id="CHEBI:57539"/>
        <dbReference type="ChEBI" id="CHEBI:57733"/>
        <dbReference type="ChEBI" id="CHEBI:456216"/>
        <dbReference type="EC" id="2.7.1.134"/>
    </reaction>
</comment>
<dbReference type="InterPro" id="IPR041429">
    <property type="entry name" value="ITPK1_N"/>
</dbReference>
<evidence type="ECO:0000256" key="3">
    <source>
        <dbReference type="ARBA" id="ARBA00022679"/>
    </source>
</evidence>
<feature type="region of interest" description="Disordered" evidence="12">
    <location>
        <begin position="318"/>
        <end position="338"/>
    </location>
</feature>
<evidence type="ECO:0000256" key="1">
    <source>
        <dbReference type="ARBA" id="ARBA00009601"/>
    </source>
</evidence>
<reference evidence="16" key="1">
    <citation type="submission" date="2024-07" db="EMBL/GenBank/DDBJ databases">
        <title>Two chromosome-level genome assemblies of Korean endemic species Abeliophyllum distichum and Forsythia ovata (Oleaceae).</title>
        <authorList>
            <person name="Jang H."/>
        </authorList>
    </citation>
    <scope>NUCLEOTIDE SEQUENCE [LARGE SCALE GENOMIC DNA]</scope>
</reference>
<evidence type="ECO:0000256" key="12">
    <source>
        <dbReference type="SAM" id="MobiDB-lite"/>
    </source>
</evidence>
<feature type="binding site" evidence="10">
    <location>
        <position position="19"/>
    </location>
    <ligand>
        <name>1D-myo-inositol 1,3,4-trisphosphate</name>
        <dbReference type="ChEBI" id="CHEBI:58414"/>
    </ligand>
</feature>
<evidence type="ECO:0000256" key="8">
    <source>
        <dbReference type="ARBA" id="ARBA00022842"/>
    </source>
</evidence>